<reference evidence="3" key="1">
    <citation type="journal article" date="2015" name="Nature">
        <title>Complex archaea that bridge the gap between prokaryotes and eukaryotes.</title>
        <authorList>
            <person name="Spang A."/>
            <person name="Saw J.H."/>
            <person name="Jorgensen S.L."/>
            <person name="Zaremba-Niedzwiedzka K."/>
            <person name="Martijn J."/>
            <person name="Lind A.E."/>
            <person name="van Eijk R."/>
            <person name="Schleper C."/>
            <person name="Guy L."/>
            <person name="Ettema T.J."/>
        </authorList>
    </citation>
    <scope>NUCLEOTIDE SEQUENCE</scope>
</reference>
<protein>
    <recommendedName>
        <fullName evidence="2">Peroxiredoxin C-terminal domain-containing protein</fullName>
    </recommendedName>
</protein>
<dbReference type="AlphaFoldDB" id="A0A0F9ENH8"/>
<dbReference type="EMBL" id="LAZR01026748">
    <property type="protein sequence ID" value="KKL67791.1"/>
    <property type="molecule type" value="Genomic_DNA"/>
</dbReference>
<organism evidence="3">
    <name type="scientific">marine sediment metagenome</name>
    <dbReference type="NCBI Taxonomy" id="412755"/>
    <lineage>
        <taxon>unclassified sequences</taxon>
        <taxon>metagenomes</taxon>
        <taxon>ecological metagenomes</taxon>
    </lineage>
</organism>
<dbReference type="InterPro" id="IPR019479">
    <property type="entry name" value="Peroxiredoxin_C"/>
</dbReference>
<name>A0A0F9ENH8_9ZZZZ</name>
<sequence length="89" mass="9836">MFLIDPKDIVRALIYYPLSTVINFDELKRALIAMQKADAFNIAPPADWQPWDDVIIPPAGSCGVVKDRMEAEEDGITCYEGSSAPNPLP</sequence>
<dbReference type="InterPro" id="IPR036249">
    <property type="entry name" value="Thioredoxin-like_sf"/>
</dbReference>
<evidence type="ECO:0000313" key="3">
    <source>
        <dbReference type="EMBL" id="KKL67791.1"/>
    </source>
</evidence>
<dbReference type="GO" id="GO:0051920">
    <property type="term" value="F:peroxiredoxin activity"/>
    <property type="evidence" value="ECO:0007669"/>
    <property type="project" value="InterPro"/>
</dbReference>
<gene>
    <name evidence="3" type="ORF">LCGC14_2131460</name>
</gene>
<proteinExistence type="predicted"/>
<keyword evidence="1" id="KW-0560">Oxidoreductase</keyword>
<dbReference type="Pfam" id="PF10417">
    <property type="entry name" value="1-cysPrx_C"/>
    <property type="match status" value="1"/>
</dbReference>
<dbReference type="SUPFAM" id="SSF52833">
    <property type="entry name" value="Thioredoxin-like"/>
    <property type="match status" value="1"/>
</dbReference>
<evidence type="ECO:0000259" key="2">
    <source>
        <dbReference type="Pfam" id="PF10417"/>
    </source>
</evidence>
<dbReference type="Gene3D" id="3.40.30.10">
    <property type="entry name" value="Glutaredoxin"/>
    <property type="match status" value="1"/>
</dbReference>
<evidence type="ECO:0000256" key="1">
    <source>
        <dbReference type="ARBA" id="ARBA00023002"/>
    </source>
</evidence>
<accession>A0A0F9ENH8</accession>
<feature type="domain" description="Peroxiredoxin C-terminal" evidence="2">
    <location>
        <begin position="33"/>
        <end position="60"/>
    </location>
</feature>
<comment type="caution">
    <text evidence="3">The sequence shown here is derived from an EMBL/GenBank/DDBJ whole genome shotgun (WGS) entry which is preliminary data.</text>
</comment>